<dbReference type="AlphaFoldDB" id="A0A0A9SGJ3"/>
<proteinExistence type="predicted"/>
<reference evidence="1" key="2">
    <citation type="journal article" date="2015" name="Data Brief">
        <title>Shoot transcriptome of the giant reed, Arundo donax.</title>
        <authorList>
            <person name="Barrero R.A."/>
            <person name="Guerrero F.D."/>
            <person name="Moolhuijzen P."/>
            <person name="Goolsby J.A."/>
            <person name="Tidwell J."/>
            <person name="Bellgard S.E."/>
            <person name="Bellgard M.I."/>
        </authorList>
    </citation>
    <scope>NUCLEOTIDE SEQUENCE</scope>
    <source>
        <tissue evidence="1">Shoot tissue taken approximately 20 cm above the soil surface</tissue>
    </source>
</reference>
<protein>
    <submittedName>
        <fullName evidence="1">Uncharacterized protein</fullName>
    </submittedName>
</protein>
<reference evidence="1" key="1">
    <citation type="submission" date="2014-09" db="EMBL/GenBank/DDBJ databases">
        <authorList>
            <person name="Magalhaes I.L.F."/>
            <person name="Oliveira U."/>
            <person name="Santos F.R."/>
            <person name="Vidigal T.H.D.A."/>
            <person name="Brescovit A.D."/>
            <person name="Santos A.J."/>
        </authorList>
    </citation>
    <scope>NUCLEOTIDE SEQUENCE</scope>
    <source>
        <tissue evidence="1">Shoot tissue taken approximately 20 cm above the soil surface</tissue>
    </source>
</reference>
<organism evidence="1">
    <name type="scientific">Arundo donax</name>
    <name type="common">Giant reed</name>
    <name type="synonym">Donax arundinaceus</name>
    <dbReference type="NCBI Taxonomy" id="35708"/>
    <lineage>
        <taxon>Eukaryota</taxon>
        <taxon>Viridiplantae</taxon>
        <taxon>Streptophyta</taxon>
        <taxon>Embryophyta</taxon>
        <taxon>Tracheophyta</taxon>
        <taxon>Spermatophyta</taxon>
        <taxon>Magnoliopsida</taxon>
        <taxon>Liliopsida</taxon>
        <taxon>Poales</taxon>
        <taxon>Poaceae</taxon>
        <taxon>PACMAD clade</taxon>
        <taxon>Arundinoideae</taxon>
        <taxon>Arundineae</taxon>
        <taxon>Arundo</taxon>
    </lineage>
</organism>
<name>A0A0A9SGJ3_ARUDO</name>
<accession>A0A0A9SGJ3</accession>
<dbReference type="EMBL" id="GBRH01252449">
    <property type="protein sequence ID" value="JAD45446.1"/>
    <property type="molecule type" value="Transcribed_RNA"/>
</dbReference>
<evidence type="ECO:0000313" key="1">
    <source>
        <dbReference type="EMBL" id="JAD45446.1"/>
    </source>
</evidence>
<sequence>MKEKRGKGQTMKQGSSQLQTIYYIDFTSN</sequence>